<sequence length="292" mass="32102">MSEETFTEDVNNLAKKSDGTLALVILAVAVVVVIAVGIYMLKNRMFSSGADISWKQSSFTPPVERDEYIAAKEKLDVTKVSDLDELKKLLMRRAIQTIPLLLSLQNEGSSIDRLYKKGMLTDDMHFKVKELKAFVDKEFQDIQFEADDLMEGWGQHIWPQAMQFHQMIQKQAEAKVEEQRAVEEEKKKSKKAAKKQVSADEDAPSSDPVAPSSSASSATPAASSSASAPSSSSAAAGTSSASKKAARVPRVIRPVDPDEIKIQDAERMAQQLLEEEEREQKKSGSAKKGGKK</sequence>
<dbReference type="InterPro" id="IPR018624">
    <property type="entry name" value="Sec66"/>
</dbReference>
<evidence type="ECO:0000313" key="3">
    <source>
        <dbReference type="EMBL" id="CAE0294807.1"/>
    </source>
</evidence>
<dbReference type="GO" id="GO:0031204">
    <property type="term" value="P:post-translational protein targeting to membrane, translocation"/>
    <property type="evidence" value="ECO:0007669"/>
    <property type="project" value="InterPro"/>
</dbReference>
<reference evidence="3" key="1">
    <citation type="submission" date="2021-01" db="EMBL/GenBank/DDBJ databases">
        <authorList>
            <person name="Corre E."/>
            <person name="Pelletier E."/>
            <person name="Niang G."/>
            <person name="Scheremetjew M."/>
            <person name="Finn R."/>
            <person name="Kale V."/>
            <person name="Holt S."/>
            <person name="Cochrane G."/>
            <person name="Meng A."/>
            <person name="Brown T."/>
            <person name="Cohen L."/>
        </authorList>
    </citation>
    <scope>NUCLEOTIDE SEQUENCE</scope>
    <source>
        <strain evidence="3">CCAP 955/1</strain>
    </source>
</reference>
<evidence type="ECO:0000256" key="1">
    <source>
        <dbReference type="SAM" id="MobiDB-lite"/>
    </source>
</evidence>
<name>A0A7S3HH69_9STRA</name>
<feature type="region of interest" description="Disordered" evidence="1">
    <location>
        <begin position="179"/>
        <end position="292"/>
    </location>
</feature>
<keyword evidence="2" id="KW-0472">Membrane</keyword>
<dbReference type="PANTHER" id="PTHR28229">
    <property type="entry name" value="TRANSLOCATION PROTEIN SEC66"/>
    <property type="match status" value="1"/>
</dbReference>
<dbReference type="EMBL" id="HBIC01046456">
    <property type="protein sequence ID" value="CAE0294807.1"/>
    <property type="molecule type" value="Transcribed_RNA"/>
</dbReference>
<proteinExistence type="predicted"/>
<feature type="compositionally biased region" description="Low complexity" evidence="1">
    <location>
        <begin position="205"/>
        <end position="243"/>
    </location>
</feature>
<evidence type="ECO:0000256" key="2">
    <source>
        <dbReference type="SAM" id="Phobius"/>
    </source>
</evidence>
<feature type="transmembrane region" description="Helical" evidence="2">
    <location>
        <begin position="20"/>
        <end position="41"/>
    </location>
</feature>
<gene>
    <name evidence="3" type="ORF">SELO1098_LOCUS23659</name>
</gene>
<accession>A0A7S3HH69</accession>
<protein>
    <submittedName>
        <fullName evidence="3">Uncharacterized protein</fullName>
    </submittedName>
</protein>
<feature type="compositionally biased region" description="Basic and acidic residues" evidence="1">
    <location>
        <begin position="253"/>
        <end position="267"/>
    </location>
</feature>
<dbReference type="AlphaFoldDB" id="A0A7S3HH69"/>
<keyword evidence="2" id="KW-1133">Transmembrane helix</keyword>
<dbReference type="Pfam" id="PF09802">
    <property type="entry name" value="Sec66"/>
    <property type="match status" value="1"/>
</dbReference>
<dbReference type="PANTHER" id="PTHR28229:SF1">
    <property type="entry name" value="TRANSLOCATION PROTEIN SEC66"/>
    <property type="match status" value="1"/>
</dbReference>
<dbReference type="GO" id="GO:0031207">
    <property type="term" value="C:Sec62/Sec63 complex"/>
    <property type="evidence" value="ECO:0007669"/>
    <property type="project" value="InterPro"/>
</dbReference>
<organism evidence="3">
    <name type="scientific">Spumella elongata</name>
    <dbReference type="NCBI Taxonomy" id="89044"/>
    <lineage>
        <taxon>Eukaryota</taxon>
        <taxon>Sar</taxon>
        <taxon>Stramenopiles</taxon>
        <taxon>Ochrophyta</taxon>
        <taxon>Chrysophyceae</taxon>
        <taxon>Chromulinales</taxon>
        <taxon>Chromulinaceae</taxon>
        <taxon>Spumella</taxon>
    </lineage>
</organism>
<keyword evidence="2" id="KW-0812">Transmembrane</keyword>